<keyword evidence="1" id="KW-0732">Signal</keyword>
<protein>
    <submittedName>
        <fullName evidence="2">Uncharacterized protein</fullName>
    </submittedName>
</protein>
<dbReference type="Proteomes" id="UP000276215">
    <property type="component" value="Unassembled WGS sequence"/>
</dbReference>
<keyword evidence="3" id="KW-1185">Reference proteome</keyword>
<evidence type="ECO:0000256" key="1">
    <source>
        <dbReference type="SAM" id="SignalP"/>
    </source>
</evidence>
<name>A0A3N4IV69_9PEZI</name>
<organism evidence="2 3">
    <name type="scientific">Choiromyces venosus 120613-1</name>
    <dbReference type="NCBI Taxonomy" id="1336337"/>
    <lineage>
        <taxon>Eukaryota</taxon>
        <taxon>Fungi</taxon>
        <taxon>Dikarya</taxon>
        <taxon>Ascomycota</taxon>
        <taxon>Pezizomycotina</taxon>
        <taxon>Pezizomycetes</taxon>
        <taxon>Pezizales</taxon>
        <taxon>Tuberaceae</taxon>
        <taxon>Choiromyces</taxon>
    </lineage>
</organism>
<evidence type="ECO:0000313" key="3">
    <source>
        <dbReference type="Proteomes" id="UP000276215"/>
    </source>
</evidence>
<accession>A0A3N4IV69</accession>
<dbReference type="OrthoDB" id="9937106at2759"/>
<gene>
    <name evidence="2" type="ORF">L873DRAFT_1795938</name>
</gene>
<reference evidence="2 3" key="1">
    <citation type="journal article" date="2018" name="Nat. Ecol. Evol.">
        <title>Pezizomycetes genomes reveal the molecular basis of ectomycorrhizal truffle lifestyle.</title>
        <authorList>
            <person name="Murat C."/>
            <person name="Payen T."/>
            <person name="Noel B."/>
            <person name="Kuo A."/>
            <person name="Morin E."/>
            <person name="Chen J."/>
            <person name="Kohler A."/>
            <person name="Krizsan K."/>
            <person name="Balestrini R."/>
            <person name="Da Silva C."/>
            <person name="Montanini B."/>
            <person name="Hainaut M."/>
            <person name="Levati E."/>
            <person name="Barry K.W."/>
            <person name="Belfiori B."/>
            <person name="Cichocki N."/>
            <person name="Clum A."/>
            <person name="Dockter R.B."/>
            <person name="Fauchery L."/>
            <person name="Guy J."/>
            <person name="Iotti M."/>
            <person name="Le Tacon F."/>
            <person name="Lindquist E.A."/>
            <person name="Lipzen A."/>
            <person name="Malagnac F."/>
            <person name="Mello A."/>
            <person name="Molinier V."/>
            <person name="Miyauchi S."/>
            <person name="Poulain J."/>
            <person name="Riccioni C."/>
            <person name="Rubini A."/>
            <person name="Sitrit Y."/>
            <person name="Splivallo R."/>
            <person name="Traeger S."/>
            <person name="Wang M."/>
            <person name="Zifcakova L."/>
            <person name="Wipf D."/>
            <person name="Zambonelli A."/>
            <person name="Paolocci F."/>
            <person name="Nowrousian M."/>
            <person name="Ottonello S."/>
            <person name="Baldrian P."/>
            <person name="Spatafora J.W."/>
            <person name="Henrissat B."/>
            <person name="Nagy L.G."/>
            <person name="Aury J.M."/>
            <person name="Wincker P."/>
            <person name="Grigoriev I.V."/>
            <person name="Bonfante P."/>
            <person name="Martin F.M."/>
        </authorList>
    </citation>
    <scope>NUCLEOTIDE SEQUENCE [LARGE SCALE GENOMIC DNA]</scope>
    <source>
        <strain evidence="2 3">120613-1</strain>
    </source>
</reference>
<feature type="chain" id="PRO_5018313170" evidence="1">
    <location>
        <begin position="18"/>
        <end position="395"/>
    </location>
</feature>
<dbReference type="AlphaFoldDB" id="A0A3N4IV69"/>
<feature type="signal peptide" evidence="1">
    <location>
        <begin position="1"/>
        <end position="17"/>
    </location>
</feature>
<dbReference type="EMBL" id="ML120559">
    <property type="protein sequence ID" value="RPA89736.1"/>
    <property type="molecule type" value="Genomic_DNA"/>
</dbReference>
<evidence type="ECO:0000313" key="2">
    <source>
        <dbReference type="EMBL" id="RPA89736.1"/>
    </source>
</evidence>
<sequence>MSLVVLVVVAHFLNTTANLGNISSNCKHFEYESLVVSEVTANIWNSYSEVFLNLFEYFTFLDYNWKSFEYKSVVVSVVLSYFFKITANLLNIRSIYKDFEHSNITANLLNNSVVTENLLNSKPDIFMKILNISQQYLPIFLNISEKYLQIVGITSKSVVVSVVRSIYKLLEITANIWIIKQELFANLLNSKPVVGCLPIFLHILHFLNISNIYKSLQYNCRSIYKYFESNSEVFTNLLNTKSVSVSGVTINLLNMIENILNINKSSVVLSGVTVNNLNITASLLNTSSNCKCFEYESLVVLVYISSGVNNGSIFLNHNYKSFEFKSLAVKLQVFTNLFNHNSGDVSVIALHIFNTVSVVVAHFFNRKSDVITSEVFKNSLNISRELFHIFSIMYT</sequence>
<proteinExistence type="predicted"/>